<name>A0A2Z6NVY2_TRISU</name>
<protein>
    <submittedName>
        <fullName evidence="1">Uncharacterized protein</fullName>
    </submittedName>
</protein>
<dbReference type="EMBL" id="DF973547">
    <property type="protein sequence ID" value="GAU34137.1"/>
    <property type="molecule type" value="Genomic_DNA"/>
</dbReference>
<organism evidence="1 2">
    <name type="scientific">Trifolium subterraneum</name>
    <name type="common">Subterranean clover</name>
    <dbReference type="NCBI Taxonomy" id="3900"/>
    <lineage>
        <taxon>Eukaryota</taxon>
        <taxon>Viridiplantae</taxon>
        <taxon>Streptophyta</taxon>
        <taxon>Embryophyta</taxon>
        <taxon>Tracheophyta</taxon>
        <taxon>Spermatophyta</taxon>
        <taxon>Magnoliopsida</taxon>
        <taxon>eudicotyledons</taxon>
        <taxon>Gunneridae</taxon>
        <taxon>Pentapetalae</taxon>
        <taxon>rosids</taxon>
        <taxon>fabids</taxon>
        <taxon>Fabales</taxon>
        <taxon>Fabaceae</taxon>
        <taxon>Papilionoideae</taxon>
        <taxon>50 kb inversion clade</taxon>
        <taxon>NPAAA clade</taxon>
        <taxon>Hologalegina</taxon>
        <taxon>IRL clade</taxon>
        <taxon>Trifolieae</taxon>
        <taxon>Trifolium</taxon>
    </lineage>
</organism>
<sequence>MVVVRLGPIEETEGFDWGRGTCTEDAKDEFRCDCDAEFVEGSFEVEIATDDVCDVLDCGEVFIFGGGG</sequence>
<dbReference type="Proteomes" id="UP000242715">
    <property type="component" value="Unassembled WGS sequence"/>
</dbReference>
<evidence type="ECO:0000313" key="1">
    <source>
        <dbReference type="EMBL" id="GAU34137.1"/>
    </source>
</evidence>
<gene>
    <name evidence="1" type="ORF">TSUD_66160</name>
</gene>
<reference evidence="2" key="1">
    <citation type="journal article" date="2017" name="Front. Plant Sci.">
        <title>Climate Clever Clovers: New Paradigm to Reduce the Environmental Footprint of Ruminants by Breeding Low Methanogenic Forages Utilizing Haplotype Variation.</title>
        <authorList>
            <person name="Kaur P."/>
            <person name="Appels R."/>
            <person name="Bayer P.E."/>
            <person name="Keeble-Gagnere G."/>
            <person name="Wang J."/>
            <person name="Hirakawa H."/>
            <person name="Shirasawa K."/>
            <person name="Vercoe P."/>
            <person name="Stefanova K."/>
            <person name="Durmic Z."/>
            <person name="Nichols P."/>
            <person name="Revell C."/>
            <person name="Isobe S.N."/>
            <person name="Edwards D."/>
            <person name="Erskine W."/>
        </authorList>
    </citation>
    <scope>NUCLEOTIDE SEQUENCE [LARGE SCALE GENOMIC DNA]</scope>
    <source>
        <strain evidence="2">cv. Daliak</strain>
    </source>
</reference>
<evidence type="ECO:0000313" key="2">
    <source>
        <dbReference type="Proteomes" id="UP000242715"/>
    </source>
</evidence>
<proteinExistence type="predicted"/>
<dbReference type="AlphaFoldDB" id="A0A2Z6NVY2"/>
<keyword evidence="2" id="KW-1185">Reference proteome</keyword>
<accession>A0A2Z6NVY2</accession>